<dbReference type="InterPro" id="IPR027417">
    <property type="entry name" value="P-loop_NTPase"/>
</dbReference>
<organism evidence="28 29">
    <name type="scientific">Glossina pallidipes</name>
    <name type="common">Tsetse fly</name>
    <dbReference type="NCBI Taxonomy" id="7398"/>
    <lineage>
        <taxon>Eukaryota</taxon>
        <taxon>Metazoa</taxon>
        <taxon>Ecdysozoa</taxon>
        <taxon>Arthropoda</taxon>
        <taxon>Hexapoda</taxon>
        <taxon>Insecta</taxon>
        <taxon>Pterygota</taxon>
        <taxon>Neoptera</taxon>
        <taxon>Endopterygota</taxon>
        <taxon>Diptera</taxon>
        <taxon>Brachycera</taxon>
        <taxon>Muscomorpha</taxon>
        <taxon>Hippoboscoidea</taxon>
        <taxon>Glossinidae</taxon>
        <taxon>Glossina</taxon>
    </lineage>
</organism>
<dbReference type="InterPro" id="IPR045055">
    <property type="entry name" value="DNA2/NAM7-like"/>
</dbReference>
<feature type="domain" description="DNA2/NAM7 helicase-like C-terminal" evidence="26">
    <location>
        <begin position="868"/>
        <end position="1122"/>
    </location>
</feature>
<dbReference type="EC" id="3.1.-.-" evidence="22"/>
<keyword evidence="16 22" id="KW-0238">DNA-binding</keyword>
<evidence type="ECO:0000256" key="18">
    <source>
        <dbReference type="ARBA" id="ARBA00023204"/>
    </source>
</evidence>
<dbReference type="CDD" id="cd22318">
    <property type="entry name" value="DNA2_N-like"/>
    <property type="match status" value="1"/>
</dbReference>
<feature type="region of interest" description="Disordered" evidence="23">
    <location>
        <begin position="1"/>
        <end position="36"/>
    </location>
</feature>
<dbReference type="GO" id="GO:0005634">
    <property type="term" value="C:nucleus"/>
    <property type="evidence" value="ECO:0007669"/>
    <property type="project" value="UniProtKB-SubCell"/>
</dbReference>
<dbReference type="GO" id="GO:0046872">
    <property type="term" value="F:metal ion binding"/>
    <property type="evidence" value="ECO:0007669"/>
    <property type="project" value="UniProtKB-UniRule"/>
</dbReference>
<evidence type="ECO:0000256" key="15">
    <source>
        <dbReference type="ARBA" id="ARBA00023014"/>
    </source>
</evidence>
<evidence type="ECO:0000259" key="26">
    <source>
        <dbReference type="Pfam" id="PF13087"/>
    </source>
</evidence>
<keyword evidence="7 22" id="KW-0479">Metal-binding</keyword>
<keyword evidence="9" id="KW-0255">Endonuclease</keyword>
<keyword evidence="29" id="KW-1185">Reference proteome</keyword>
<dbReference type="CDD" id="cd18041">
    <property type="entry name" value="DEXXQc_DNA2"/>
    <property type="match status" value="1"/>
</dbReference>
<keyword evidence="19 22" id="KW-0539">Nucleus</keyword>
<evidence type="ECO:0000256" key="9">
    <source>
        <dbReference type="ARBA" id="ARBA00022759"/>
    </source>
</evidence>
<evidence type="ECO:0000256" key="17">
    <source>
        <dbReference type="ARBA" id="ARBA00023128"/>
    </source>
</evidence>
<feature type="domain" description="DNA2/NAM7 helicase helicase" evidence="25">
    <location>
        <begin position="792"/>
        <end position="859"/>
    </location>
</feature>
<accession>A0A1B0A0B5</accession>
<dbReference type="Pfam" id="PF21123">
    <property type="entry name" value="Dna2_Rift"/>
    <property type="match status" value="1"/>
</dbReference>
<dbReference type="GO" id="GO:0051539">
    <property type="term" value="F:4 iron, 4 sulfur cluster binding"/>
    <property type="evidence" value="ECO:0007669"/>
    <property type="project" value="UniProtKB-UniRule"/>
</dbReference>
<evidence type="ECO:0000256" key="4">
    <source>
        <dbReference type="ARBA" id="ARBA00022485"/>
    </source>
</evidence>
<reference evidence="28" key="2">
    <citation type="submission" date="2020-05" db="UniProtKB">
        <authorList>
            <consortium name="EnsemblMetazoa"/>
        </authorList>
    </citation>
    <scope>IDENTIFICATION</scope>
    <source>
        <strain evidence="28">IAEA</strain>
    </source>
</reference>
<evidence type="ECO:0000259" key="25">
    <source>
        <dbReference type="Pfam" id="PF13086"/>
    </source>
</evidence>
<comment type="cofactor">
    <cofactor evidence="1">
        <name>[4Fe-4S] cluster</name>
        <dbReference type="ChEBI" id="CHEBI:49883"/>
    </cofactor>
</comment>
<evidence type="ECO:0000256" key="11">
    <source>
        <dbReference type="ARBA" id="ARBA00022801"/>
    </source>
</evidence>
<keyword evidence="17" id="KW-0496">Mitochondrion</keyword>
<dbReference type="GO" id="GO:0017108">
    <property type="term" value="F:5'-flap endonuclease activity"/>
    <property type="evidence" value="ECO:0007669"/>
    <property type="project" value="UniProtKB-UniRule"/>
</dbReference>
<feature type="domain" description="DNA replication factor Dna2 N-terminal" evidence="24">
    <location>
        <begin position="124"/>
        <end position="334"/>
    </location>
</feature>
<keyword evidence="18 22" id="KW-0234">DNA repair</keyword>
<keyword evidence="10 22" id="KW-0227">DNA damage</keyword>
<keyword evidence="8 22" id="KW-0547">Nucleotide-binding</keyword>
<feature type="compositionally biased region" description="Basic and acidic residues" evidence="23">
    <location>
        <begin position="15"/>
        <end position="36"/>
    </location>
</feature>
<dbReference type="Pfam" id="PF13086">
    <property type="entry name" value="AAA_11"/>
    <property type="match status" value="2"/>
</dbReference>
<keyword evidence="20 22" id="KW-0511">Multifunctional enzyme</keyword>
<comment type="function">
    <text evidence="22">Key enzyme involved in DNA replication and DNA repair. Involved in Okazaki fragments processing by cleaving long flaps that escape FEN1: flaps that are longer than 27 nucleotides are coated by replication protein A complex (RPA), leading to recruit DNA2 which cleaves the flap until it is too short to bind RPA and becomes a substrate for FEN1. Also involved in 5'-end resection of DNA during double-strand break (DSB) repair by mediating the cleavage of 5'-ssDNA.</text>
</comment>
<evidence type="ECO:0000313" key="29">
    <source>
        <dbReference type="Proteomes" id="UP000092445"/>
    </source>
</evidence>
<evidence type="ECO:0000256" key="21">
    <source>
        <dbReference type="ARBA" id="ARBA00047995"/>
    </source>
</evidence>
<evidence type="ECO:0000256" key="5">
    <source>
        <dbReference type="ARBA" id="ARBA00022705"/>
    </source>
</evidence>
<comment type="similarity">
    <text evidence="3 22">Belongs to the DNA2/NAM7 helicase family.</text>
</comment>
<dbReference type="GO" id="GO:0005694">
    <property type="term" value="C:chromosome"/>
    <property type="evidence" value="ECO:0007669"/>
    <property type="project" value="UniProtKB-SubCell"/>
</dbReference>
<evidence type="ECO:0000256" key="2">
    <source>
        <dbReference type="ARBA" id="ARBA00004173"/>
    </source>
</evidence>
<dbReference type="FunFam" id="3.40.50.300:FF:001170">
    <property type="entry name" value="DNA replication helicase Dna2"/>
    <property type="match status" value="1"/>
</dbReference>
<keyword evidence="5 22" id="KW-0235">DNA replication</keyword>
<dbReference type="GO" id="GO:0071932">
    <property type="term" value="P:replication fork reversal"/>
    <property type="evidence" value="ECO:0007669"/>
    <property type="project" value="TreeGrafter"/>
</dbReference>
<dbReference type="InterPro" id="IPR047187">
    <property type="entry name" value="SF1_C_Upf1"/>
</dbReference>
<sequence>MDIIKRSMSSPLGHQNEDTAKKIKLQDSPKSKQEGEMKAYSAIVKKDNYDFLFDDENDFDFVELDISGNQINFTKLDLTKWQRCVVEEIQRDRKTCALMVRVKCTQSSYVCSEDKENINVMEGLQATCYLRGPWSTTEINEGDVLSLKAKWDDQLNSFYVDKDEGICVVNPDVLIPATTVVGSLFCRRKAVLQDRFRGIDANSKIASDPLSCRLFMVVGSLVHELLQIVLSLPAIINLEQINKIAEDLLNSSDTIFMLYSSQLKKEDVLPEILQFVPTIHNFLKQYIRPRETSSSLPMRAENFQGHICDIEDIEQNLWVPQLGLKGKVDVSARVRKTYSLSGNQGKSLVLPLELKTGRASFSMEHKGQIILYQMMLTAIGKPTQSGLLLYLRDCVMREITGSRNEQRDLIALRNDLSRYLTLSSGRLKREKQSEISIGKYEQPFELPEPISHPTACAKCPYNTLCCTFAQTDPDMQLSTHHELRKVMKDSTGHLYVGDYDYFMKWCHLLIMEEQESRKTNVTAALWTQTPDEREELGRAVCNLILSSKEIKSDDSRFVHQFNVKKVEQTLSNGIWDLTLSGFSVGEYVIVSTTKYLAIASGLIVDLTPDYIAVSLERNLLQNYADCKFVIDKYESQVGNAFNLTNLSLMLDNTERSRQLRGIIIERQKPSFVKTLPRIVSIKGAEIMKLLNSVQRKAVLKALTAQSFMLIKGLPGTGKTQTLVAIIRLLDIMGKSVIVTSHTHMAVDNILLRLKSFNVRFLRLGSAARVNPLLQEFSETHVLANCRTETDLSKAYNSFNIIGVSCLGTSHSIFLHRRFDFCIVDEATQVMQPTVLRPLYFCDRFILVGDPDQLPPLVRSLEARQNGAEESLFQRLDCAEATSVLTLQYRMNKTISRLANTLTYKGNLQCATDDVKNANMKISIPNELVPERWLQRALQTHIDQSVVFLDTNDCSQRSLDYAQNKVVQICSAIEQTFPENENSDTGKFESKSQATSKRLSKYTNYCEAAVVARLIETLLTVGYDSDRIGVIAPYRAQVELLRRLSQEHHDYHKKHSGKSLNIDGIEVNTVDQYQGRDKDIVIYSCSRTGCGGQRSRDSEILDDKRRLTVAITRAKHKLIIVGDVACVQQYSPFKTLLGNIPALCKITLQNGKYDFQWQPLLDNLSLVVKGS</sequence>
<dbReference type="CDD" id="cd18808">
    <property type="entry name" value="SF1_C_Upf1"/>
    <property type="match status" value="1"/>
</dbReference>
<dbReference type="EC" id="3.6.4.12" evidence="22"/>
<dbReference type="InterPro" id="IPR048459">
    <property type="entry name" value="DNA2_Rift"/>
</dbReference>
<comment type="catalytic activity">
    <reaction evidence="21 22">
        <text>ATP + H2O = ADP + phosphate + H(+)</text>
        <dbReference type="Rhea" id="RHEA:13065"/>
        <dbReference type="ChEBI" id="CHEBI:15377"/>
        <dbReference type="ChEBI" id="CHEBI:15378"/>
        <dbReference type="ChEBI" id="CHEBI:30616"/>
        <dbReference type="ChEBI" id="CHEBI:43474"/>
        <dbReference type="ChEBI" id="CHEBI:456216"/>
        <dbReference type="EC" id="3.6.4.12"/>
    </reaction>
</comment>
<dbReference type="Pfam" id="PF13087">
    <property type="entry name" value="AAA_12"/>
    <property type="match status" value="1"/>
</dbReference>
<evidence type="ECO:0000256" key="19">
    <source>
        <dbReference type="ARBA" id="ARBA00023242"/>
    </source>
</evidence>
<dbReference type="GO" id="GO:0017116">
    <property type="term" value="F:single-stranded DNA helicase activity"/>
    <property type="evidence" value="ECO:0007669"/>
    <property type="project" value="UniProtKB-UniRule"/>
</dbReference>
<comment type="subcellular location">
    <subcellularLocation>
        <location evidence="2">Mitochondrion</location>
    </subcellularLocation>
    <subcellularLocation>
        <location evidence="22">Nucleus</location>
    </subcellularLocation>
    <subcellularLocation>
        <location evidence="22">Chromosome</location>
    </subcellularLocation>
</comment>
<keyword evidence="13 22" id="KW-0067">ATP-binding</keyword>
<dbReference type="GO" id="GO:0005524">
    <property type="term" value="F:ATP binding"/>
    <property type="evidence" value="ECO:0007669"/>
    <property type="project" value="UniProtKB-UniRule"/>
</dbReference>
<dbReference type="Gene3D" id="3.90.320.10">
    <property type="match status" value="1"/>
</dbReference>
<reference evidence="29" key="1">
    <citation type="submission" date="2014-03" db="EMBL/GenBank/DDBJ databases">
        <authorList>
            <person name="Aksoy S."/>
            <person name="Warren W."/>
            <person name="Wilson R.K."/>
        </authorList>
    </citation>
    <scope>NUCLEOTIDE SEQUENCE [LARGE SCALE GENOMIC DNA]</scope>
    <source>
        <strain evidence="29">IAEA</strain>
    </source>
</reference>
<evidence type="ECO:0000256" key="13">
    <source>
        <dbReference type="ARBA" id="ARBA00022840"/>
    </source>
</evidence>
<keyword evidence="22" id="KW-0158">Chromosome</keyword>
<evidence type="ECO:0000256" key="3">
    <source>
        <dbReference type="ARBA" id="ARBA00007913"/>
    </source>
</evidence>
<evidence type="ECO:0000256" key="6">
    <source>
        <dbReference type="ARBA" id="ARBA00022722"/>
    </source>
</evidence>
<evidence type="ECO:0000256" key="23">
    <source>
        <dbReference type="SAM" id="MobiDB-lite"/>
    </source>
</evidence>
<evidence type="ECO:0000313" key="28">
    <source>
        <dbReference type="EnsemblMetazoa" id="GPAI030523-PA"/>
    </source>
</evidence>
<keyword evidence="6 22" id="KW-0540">Nuclease</keyword>
<dbReference type="Gene3D" id="3.40.50.300">
    <property type="entry name" value="P-loop containing nucleotide triphosphate hydrolases"/>
    <property type="match status" value="2"/>
</dbReference>
<proteinExistence type="inferred from homology"/>
<evidence type="ECO:0000259" key="27">
    <source>
        <dbReference type="Pfam" id="PF21123"/>
    </source>
</evidence>
<dbReference type="GO" id="GO:0016887">
    <property type="term" value="F:ATP hydrolysis activity"/>
    <property type="evidence" value="ECO:0007669"/>
    <property type="project" value="RHEA"/>
</dbReference>
<dbReference type="AlphaFoldDB" id="A0A1B0A0B5"/>
<keyword evidence="15 22" id="KW-0411">Iron-sulfur</keyword>
<evidence type="ECO:0000256" key="16">
    <source>
        <dbReference type="ARBA" id="ARBA00023125"/>
    </source>
</evidence>
<evidence type="ECO:0000259" key="24">
    <source>
        <dbReference type="Pfam" id="PF08696"/>
    </source>
</evidence>
<dbReference type="GO" id="GO:0003677">
    <property type="term" value="F:DNA binding"/>
    <property type="evidence" value="ECO:0007669"/>
    <property type="project" value="UniProtKB-UniRule"/>
</dbReference>
<dbReference type="InterPro" id="IPR011604">
    <property type="entry name" value="PDDEXK-like_dom_sf"/>
</dbReference>
<feature type="domain" description="DNA2/NAM7 helicase helicase" evidence="25">
    <location>
        <begin position="690"/>
        <end position="785"/>
    </location>
</feature>
<evidence type="ECO:0000256" key="8">
    <source>
        <dbReference type="ARBA" id="ARBA00022741"/>
    </source>
</evidence>
<dbReference type="STRING" id="7398.A0A1B0A0B5"/>
<evidence type="ECO:0000256" key="1">
    <source>
        <dbReference type="ARBA" id="ARBA00001966"/>
    </source>
</evidence>
<dbReference type="InterPro" id="IPR014808">
    <property type="entry name" value="DNA_replication_fac_Dna2_N"/>
</dbReference>
<dbReference type="PANTHER" id="PTHR10887">
    <property type="entry name" value="DNA2/NAM7 HELICASE FAMILY"/>
    <property type="match status" value="1"/>
</dbReference>
<feature type="domain" description="DNA2 rift barrel" evidence="27">
    <location>
        <begin position="531"/>
        <end position="633"/>
    </location>
</feature>
<protein>
    <recommendedName>
        <fullName evidence="22">DNA replication ATP-dependent helicase/nuclease</fullName>
        <ecNumber evidence="22">3.1.-.-</ecNumber>
        <ecNumber evidence="22">3.6.4.12</ecNumber>
    </recommendedName>
</protein>
<dbReference type="GO" id="GO:0033567">
    <property type="term" value="P:DNA replication, Okazaki fragment processing"/>
    <property type="evidence" value="ECO:0007669"/>
    <property type="project" value="UniProtKB-UniRule"/>
</dbReference>
<keyword evidence="4 22" id="KW-0004">4Fe-4S</keyword>
<evidence type="ECO:0000256" key="20">
    <source>
        <dbReference type="ARBA" id="ARBA00023268"/>
    </source>
</evidence>
<dbReference type="Pfam" id="PF08696">
    <property type="entry name" value="Dna2"/>
    <property type="match status" value="1"/>
</dbReference>
<keyword evidence="11 22" id="KW-0378">Hydrolase</keyword>
<keyword evidence="12 22" id="KW-0347">Helicase</keyword>
<dbReference type="EnsemblMetazoa" id="GPAI030523-RA">
    <property type="protein sequence ID" value="GPAI030523-PA"/>
    <property type="gene ID" value="GPAI030523"/>
</dbReference>
<dbReference type="SUPFAM" id="SSF52540">
    <property type="entry name" value="P-loop containing nucleoside triphosphate hydrolases"/>
    <property type="match status" value="1"/>
</dbReference>
<evidence type="ECO:0000256" key="10">
    <source>
        <dbReference type="ARBA" id="ARBA00022763"/>
    </source>
</evidence>
<dbReference type="GO" id="GO:0006281">
    <property type="term" value="P:DNA repair"/>
    <property type="evidence" value="ECO:0007669"/>
    <property type="project" value="UniProtKB-KW"/>
</dbReference>
<dbReference type="PANTHER" id="PTHR10887:SF433">
    <property type="entry name" value="DNA REPLICATION ATP-DEPENDENT HELICASE_NUCLEASE DNA2"/>
    <property type="match status" value="1"/>
</dbReference>
<evidence type="ECO:0000256" key="14">
    <source>
        <dbReference type="ARBA" id="ARBA00023004"/>
    </source>
</evidence>
<evidence type="ECO:0000256" key="7">
    <source>
        <dbReference type="ARBA" id="ARBA00022723"/>
    </source>
</evidence>
<dbReference type="InterPro" id="IPR041677">
    <property type="entry name" value="DNA2/NAM7_AAA_11"/>
</dbReference>
<dbReference type="VEuPathDB" id="VectorBase:GPAI030523"/>
<dbReference type="Proteomes" id="UP000092445">
    <property type="component" value="Unassembled WGS sequence"/>
</dbReference>
<name>A0A1B0A0B5_GLOPL</name>
<evidence type="ECO:0000256" key="22">
    <source>
        <dbReference type="RuleBase" id="RU367041"/>
    </source>
</evidence>
<evidence type="ECO:0000256" key="12">
    <source>
        <dbReference type="ARBA" id="ARBA00022806"/>
    </source>
</evidence>
<dbReference type="InterPro" id="IPR041679">
    <property type="entry name" value="DNA2/NAM7-like_C"/>
</dbReference>
<keyword evidence="14 22" id="KW-0408">Iron</keyword>
<dbReference type="GO" id="GO:0005739">
    <property type="term" value="C:mitochondrion"/>
    <property type="evidence" value="ECO:0007669"/>
    <property type="project" value="UniProtKB-SubCell"/>
</dbReference>
<dbReference type="InterPro" id="IPR026851">
    <property type="entry name" value="Dna2/JHS1_DEXXQ-box"/>
</dbReference>